<proteinExistence type="predicted"/>
<dbReference type="InterPro" id="IPR011042">
    <property type="entry name" value="6-blade_b-propeller_TolB-like"/>
</dbReference>
<dbReference type="PANTHER" id="PTHR47572:SF4">
    <property type="entry name" value="LACTONASE DRP35"/>
    <property type="match status" value="1"/>
</dbReference>
<evidence type="ECO:0000313" key="5">
    <source>
        <dbReference type="Proteomes" id="UP000320300"/>
    </source>
</evidence>
<evidence type="ECO:0000256" key="1">
    <source>
        <dbReference type="ARBA" id="ARBA00022801"/>
    </source>
</evidence>
<dbReference type="OrthoDB" id="241638at2"/>
<evidence type="ECO:0000256" key="2">
    <source>
        <dbReference type="SAM" id="SignalP"/>
    </source>
</evidence>
<protein>
    <submittedName>
        <fullName evidence="4">Gluconolactonase</fullName>
    </submittedName>
</protein>
<keyword evidence="2" id="KW-0732">Signal</keyword>
<dbReference type="InterPro" id="IPR051262">
    <property type="entry name" value="SMP-30/CGR1_Lactonase"/>
</dbReference>
<keyword evidence="5" id="KW-1185">Reference proteome</keyword>
<dbReference type="GO" id="GO:0016787">
    <property type="term" value="F:hydrolase activity"/>
    <property type="evidence" value="ECO:0007669"/>
    <property type="project" value="UniProtKB-KW"/>
</dbReference>
<accession>A0A521FN96</accession>
<dbReference type="SUPFAM" id="SSF63829">
    <property type="entry name" value="Calcium-dependent phosphotriesterase"/>
    <property type="match status" value="1"/>
</dbReference>
<name>A0A521FN96_9SPHI</name>
<dbReference type="InterPro" id="IPR013658">
    <property type="entry name" value="SGL"/>
</dbReference>
<dbReference type="Proteomes" id="UP000320300">
    <property type="component" value="Unassembled WGS sequence"/>
</dbReference>
<dbReference type="AlphaFoldDB" id="A0A521FN96"/>
<sequence length="302" mass="33248">MSYRIPWRRLSGSVVLLLLLTLTSLNSSAQLFNQDSLKLISAQFSFAEGPAVNKRGDVYFTDQPNNKIWKYSADGILSLFKGPAGRANGLYFDRRGNLLACADEQNELWSISKSGKATVLLTNVDGKKLNGPNDLWADRKGGIYFTDPYYQRDYWTRKKPELEGQKVYYLPPGKGAKLRVAAQDVSKPNGIVGSADGNYLYIADIEKDKTYRYTIAADGSLSSQTLVINQGSDGMTIDNQGNFYLSGKGVSIYNPAGKLIGHIDVKEPWTGNVCFGGKNRSDLFITASTAIYTIPIHAKGVE</sequence>
<dbReference type="PANTHER" id="PTHR47572">
    <property type="entry name" value="LIPOPROTEIN-RELATED"/>
    <property type="match status" value="1"/>
</dbReference>
<evidence type="ECO:0000259" key="3">
    <source>
        <dbReference type="Pfam" id="PF08450"/>
    </source>
</evidence>
<organism evidence="4 5">
    <name type="scientific">Pedobacter westerhofensis</name>
    <dbReference type="NCBI Taxonomy" id="425512"/>
    <lineage>
        <taxon>Bacteria</taxon>
        <taxon>Pseudomonadati</taxon>
        <taxon>Bacteroidota</taxon>
        <taxon>Sphingobacteriia</taxon>
        <taxon>Sphingobacteriales</taxon>
        <taxon>Sphingobacteriaceae</taxon>
        <taxon>Pedobacter</taxon>
    </lineage>
</organism>
<feature type="chain" id="PRO_5021964978" evidence="2">
    <location>
        <begin position="30"/>
        <end position="302"/>
    </location>
</feature>
<keyword evidence="1" id="KW-0378">Hydrolase</keyword>
<feature type="signal peptide" evidence="2">
    <location>
        <begin position="1"/>
        <end position="29"/>
    </location>
</feature>
<reference evidence="4 5" key="1">
    <citation type="submission" date="2017-05" db="EMBL/GenBank/DDBJ databases">
        <authorList>
            <person name="Varghese N."/>
            <person name="Submissions S."/>
        </authorList>
    </citation>
    <scope>NUCLEOTIDE SEQUENCE [LARGE SCALE GENOMIC DNA]</scope>
    <source>
        <strain evidence="4 5">DSM 19036</strain>
    </source>
</reference>
<dbReference type="Gene3D" id="2.120.10.30">
    <property type="entry name" value="TolB, C-terminal domain"/>
    <property type="match status" value="1"/>
</dbReference>
<dbReference type="RefSeq" id="WP_142530768.1">
    <property type="nucleotide sequence ID" value="NZ_CBCSJO010000013.1"/>
</dbReference>
<dbReference type="EMBL" id="FXTN01000014">
    <property type="protein sequence ID" value="SMO97668.1"/>
    <property type="molecule type" value="Genomic_DNA"/>
</dbReference>
<gene>
    <name evidence="4" type="ORF">SAMN06265348_114132</name>
</gene>
<evidence type="ECO:0000313" key="4">
    <source>
        <dbReference type="EMBL" id="SMO97668.1"/>
    </source>
</evidence>
<dbReference type="Pfam" id="PF08450">
    <property type="entry name" value="SGL"/>
    <property type="match status" value="1"/>
</dbReference>
<feature type="domain" description="SMP-30/Gluconolactonase/LRE-like region" evidence="3">
    <location>
        <begin position="46"/>
        <end position="288"/>
    </location>
</feature>